<reference evidence="3" key="1">
    <citation type="submission" date="2020-01" db="EMBL/GenBank/DDBJ databases">
        <title>'Steroidobacter agaridevorans' sp. nov., agar-degrading bacteria isolated from rhizosphere soils.</title>
        <authorList>
            <person name="Ikenaga M."/>
            <person name="Kataoka M."/>
            <person name="Murouchi A."/>
            <person name="Katsuragi S."/>
            <person name="Sakai M."/>
        </authorList>
    </citation>
    <scope>NUCLEOTIDE SEQUENCE [LARGE SCALE GENOMIC DNA]</scope>
    <source>
        <strain evidence="3">YU21-B</strain>
    </source>
</reference>
<dbReference type="EMBL" id="BLJN01000001">
    <property type="protein sequence ID" value="GFE78931.1"/>
    <property type="molecule type" value="Genomic_DNA"/>
</dbReference>
<dbReference type="GO" id="GO:0016887">
    <property type="term" value="F:ATP hydrolysis activity"/>
    <property type="evidence" value="ECO:0007669"/>
    <property type="project" value="InterPro"/>
</dbReference>
<dbReference type="InterPro" id="IPR003959">
    <property type="entry name" value="ATPase_AAA_core"/>
</dbReference>
<dbReference type="SMART" id="SM00382">
    <property type="entry name" value="AAA"/>
    <property type="match status" value="1"/>
</dbReference>
<feature type="domain" description="AAA+ ATPase" evidence="1">
    <location>
        <begin position="305"/>
        <end position="441"/>
    </location>
</feature>
<evidence type="ECO:0000313" key="2">
    <source>
        <dbReference type="EMBL" id="GFE78931.1"/>
    </source>
</evidence>
<dbReference type="AlphaFoldDB" id="A0A829Y7E5"/>
<dbReference type="PANTHER" id="PTHR23077">
    <property type="entry name" value="AAA-FAMILY ATPASE"/>
    <property type="match status" value="1"/>
</dbReference>
<protein>
    <submittedName>
        <fullName evidence="2">ATPase AAA</fullName>
    </submittedName>
</protein>
<gene>
    <name evidence="2" type="ORF">GCM10011487_09310</name>
</gene>
<dbReference type="Proteomes" id="UP000445000">
    <property type="component" value="Unassembled WGS sequence"/>
</dbReference>
<dbReference type="CDD" id="cd19481">
    <property type="entry name" value="RecA-like_protease"/>
    <property type="match status" value="1"/>
</dbReference>
<dbReference type="InterPro" id="IPR027417">
    <property type="entry name" value="P-loop_NTPase"/>
</dbReference>
<organism evidence="2 3">
    <name type="scientific">Steroidobacter agaridevorans</name>
    <dbReference type="NCBI Taxonomy" id="2695856"/>
    <lineage>
        <taxon>Bacteria</taxon>
        <taxon>Pseudomonadati</taxon>
        <taxon>Pseudomonadota</taxon>
        <taxon>Gammaproteobacteria</taxon>
        <taxon>Steroidobacterales</taxon>
        <taxon>Steroidobacteraceae</taxon>
        <taxon>Steroidobacter</taxon>
    </lineage>
</organism>
<dbReference type="SUPFAM" id="SSF52540">
    <property type="entry name" value="P-loop containing nucleoside triphosphate hydrolases"/>
    <property type="match status" value="1"/>
</dbReference>
<comment type="caution">
    <text evidence="2">The sequence shown here is derived from an EMBL/GenBank/DDBJ whole genome shotgun (WGS) entry which is preliminary data.</text>
</comment>
<sequence>MPAPHGAPAWANELALAYESGAHGQFILYGNVHDRIAVGAQLVGLAGYLESHLLSSFQVVLSYDLGNGITIERGGELVEKWAGANLKTMPREPQPALHWISRYLRYLGNLRALGREVKENVAVILRGVDHIVPADGAGFEHGSLTSVLRDWSSEAPFADLSFTSILIADNLNDVEPLVAFSTHASRIRVPLPDSAEIERALTLLRTHEPKAFPPEANLAQIGAALVGVTISALESLVKIRDHSGQALSSADLTRIKKELVERDSAGLVEFIESARTLDAYHGQEALKRWLRQDIKLWQTGDLKALPMGYLLCGPVGTGKTFLVECLAGEAGVPVVKLKNFRDRWVGSSEGNLEKIFRLIRALGRCMVFIDEADQTLGRRDSGSGDSGLSGRLYSMIAQEMSDSSNRGRVLWILASSRPDLIEVDLKRPGRVDVKVPLLPTSTHAESAALIGALAKRYGLQLNDADLAALQSRMPLLLTPGAAEALVVKAYRRVRTESLEPRAALDACLVGYQNPVPADVLEFQMRISIREATDLAFVPPAFHKYAEPTAAP</sequence>
<dbReference type="Pfam" id="PF00004">
    <property type="entry name" value="AAA"/>
    <property type="match status" value="1"/>
</dbReference>
<proteinExistence type="predicted"/>
<dbReference type="Gene3D" id="3.40.50.300">
    <property type="entry name" value="P-loop containing nucleotide triphosphate hydrolases"/>
    <property type="match status" value="1"/>
</dbReference>
<keyword evidence="3" id="KW-1185">Reference proteome</keyword>
<accession>A0A829Y7E5</accession>
<dbReference type="GO" id="GO:0005524">
    <property type="term" value="F:ATP binding"/>
    <property type="evidence" value="ECO:0007669"/>
    <property type="project" value="InterPro"/>
</dbReference>
<evidence type="ECO:0000313" key="3">
    <source>
        <dbReference type="Proteomes" id="UP000445000"/>
    </source>
</evidence>
<dbReference type="InterPro" id="IPR050168">
    <property type="entry name" value="AAA_ATPase_domain"/>
</dbReference>
<evidence type="ECO:0000259" key="1">
    <source>
        <dbReference type="SMART" id="SM00382"/>
    </source>
</evidence>
<dbReference type="RefSeq" id="WP_161810770.1">
    <property type="nucleotide sequence ID" value="NZ_BLJN01000001.1"/>
</dbReference>
<dbReference type="InterPro" id="IPR003593">
    <property type="entry name" value="AAA+_ATPase"/>
</dbReference>
<name>A0A829Y7E5_9GAMM</name>